<dbReference type="EMBL" id="HACG01000779">
    <property type="protein sequence ID" value="CEK47644.1"/>
    <property type="molecule type" value="Transcribed_RNA"/>
</dbReference>
<feature type="non-terminal residue" evidence="3">
    <location>
        <position position="1"/>
    </location>
</feature>
<dbReference type="AlphaFoldDB" id="A0A0B6XUQ6"/>
<evidence type="ECO:0000256" key="2">
    <source>
        <dbReference type="SAM" id="MobiDB-lite"/>
    </source>
</evidence>
<protein>
    <submittedName>
        <fullName evidence="3">Uncharacterized protein</fullName>
    </submittedName>
</protein>
<proteinExistence type="predicted"/>
<feature type="region of interest" description="Disordered" evidence="2">
    <location>
        <begin position="1"/>
        <end position="22"/>
    </location>
</feature>
<sequence length="97" mass="10860">KDCKLSDLSVLMSDSESDDRKSEVVRNEIFERKIKGLEKENSEMNQRIQEYAATIHQLQSIENGGAASGPDDTDARQLKEEVAVLHRVIAESQTEIG</sequence>
<organism evidence="3">
    <name type="scientific">Arion vulgaris</name>
    <dbReference type="NCBI Taxonomy" id="1028688"/>
    <lineage>
        <taxon>Eukaryota</taxon>
        <taxon>Metazoa</taxon>
        <taxon>Spiralia</taxon>
        <taxon>Lophotrochozoa</taxon>
        <taxon>Mollusca</taxon>
        <taxon>Gastropoda</taxon>
        <taxon>Heterobranchia</taxon>
        <taxon>Euthyneura</taxon>
        <taxon>Panpulmonata</taxon>
        <taxon>Eupulmonata</taxon>
        <taxon>Stylommatophora</taxon>
        <taxon>Helicina</taxon>
        <taxon>Arionoidea</taxon>
        <taxon>Arionidae</taxon>
        <taxon>Arion</taxon>
    </lineage>
</organism>
<evidence type="ECO:0000313" key="3">
    <source>
        <dbReference type="EMBL" id="CEK47644.1"/>
    </source>
</evidence>
<feature type="coiled-coil region" evidence="1">
    <location>
        <begin position="27"/>
        <end position="95"/>
    </location>
</feature>
<keyword evidence="1" id="KW-0175">Coiled coil</keyword>
<evidence type="ECO:0000256" key="1">
    <source>
        <dbReference type="SAM" id="Coils"/>
    </source>
</evidence>
<feature type="non-terminal residue" evidence="3">
    <location>
        <position position="97"/>
    </location>
</feature>
<name>A0A0B6XUQ6_9EUPU</name>
<accession>A0A0B6XUQ6</accession>
<gene>
    <name evidence="3" type="primary">ORF1843</name>
</gene>
<reference evidence="3" key="1">
    <citation type="submission" date="2014-12" db="EMBL/GenBank/DDBJ databases">
        <title>Insight into the proteome of Arion vulgaris.</title>
        <authorList>
            <person name="Aradska J."/>
            <person name="Bulat T."/>
            <person name="Smidak R."/>
            <person name="Sarate P."/>
            <person name="Gangsoo J."/>
            <person name="Sialana F."/>
            <person name="Bilban M."/>
            <person name="Lubec G."/>
        </authorList>
    </citation>
    <scope>NUCLEOTIDE SEQUENCE</scope>
    <source>
        <tissue evidence="3">Skin</tissue>
    </source>
</reference>